<gene>
    <name evidence="1" type="ordered locus">gll2307</name>
</gene>
<dbReference type="AlphaFoldDB" id="Q7NI76"/>
<dbReference type="Gene3D" id="1.20.1260.10">
    <property type="match status" value="1"/>
</dbReference>
<dbReference type="RefSeq" id="WP_011142304.1">
    <property type="nucleotide sequence ID" value="NC_005125.1"/>
</dbReference>
<dbReference type="Proteomes" id="UP000000557">
    <property type="component" value="Chromosome"/>
</dbReference>
<proteinExistence type="predicted"/>
<evidence type="ECO:0000313" key="1">
    <source>
        <dbReference type="EMBL" id="BAC90248.1"/>
    </source>
</evidence>
<reference evidence="1 2" key="1">
    <citation type="journal article" date="2003" name="DNA Res.">
        <title>Complete genome structure of Gloeobacter violaceus PCC 7421, a cyanobacterium that lacks thylakoids.</title>
        <authorList>
            <person name="Nakamura Y."/>
            <person name="Kaneko T."/>
            <person name="Sato S."/>
            <person name="Mimuro M."/>
            <person name="Miyashita H."/>
            <person name="Tsuchiya T."/>
            <person name="Sasamoto S."/>
            <person name="Watanabe A."/>
            <person name="Kawashima K."/>
            <person name="Kishida Y."/>
            <person name="Kiyokawa C."/>
            <person name="Kohara M."/>
            <person name="Matsumoto M."/>
            <person name="Matsuno A."/>
            <person name="Nakazaki N."/>
            <person name="Shimpo S."/>
            <person name="Takeuchi C."/>
            <person name="Yamada M."/>
            <person name="Tabata S."/>
        </authorList>
    </citation>
    <scope>NUCLEOTIDE SEQUENCE [LARGE SCALE GENOMIC DNA]</scope>
    <source>
        <strain evidence="2">ATCC 29082 / PCC 7421</strain>
    </source>
</reference>
<dbReference type="InParanoid" id="Q7NI76"/>
<dbReference type="PhylomeDB" id="Q7NI76"/>
<dbReference type="STRING" id="251221.gene:10759802"/>
<sequence>MTVTYPRKFRDQFGAREILAIVVRDREIQNITLNRYRYSEQRACKDLTEVIERLDGQQRELIRDLSRHIHDEARHANWLTELLYDLGAELNVPPGLSYIDEFERLVHDTGGKPGKEIDLDFYLIESLAAINVTEKRGCLYFSAHIHALKNAPQTPENLQIRACIERILPEEAGHVRWGNRWLAQMARTSPQNAERVEAAKRRYTTIEQAAFETSMDITLGAELRRAQWLLEISETLPVWERPGYLMEHLPRILPETQMHRLSLVQIAFQRDPVQFMQQFLPAFLGLGRAAKADAPEAPESSYVRKTA</sequence>
<dbReference type="CDD" id="cd00657">
    <property type="entry name" value="Ferritin_like"/>
    <property type="match status" value="1"/>
</dbReference>
<name>Q7NI76_GLOVI</name>
<reference evidence="1 2" key="2">
    <citation type="journal article" date="2003" name="DNA Res.">
        <title>Complete genome structure of Gloeobacter violaceus PCC 7421, a cyanobacterium that lacks thylakoids (supplement).</title>
        <authorList>
            <person name="Nakamura Y."/>
            <person name="Kaneko T."/>
            <person name="Sato S."/>
            <person name="Mimuro M."/>
            <person name="Miyashita H."/>
            <person name="Tsuchiya T."/>
            <person name="Sasamoto S."/>
            <person name="Watanabe A."/>
            <person name="Kawashima K."/>
            <person name="Kishida Y."/>
            <person name="Kiyokawa C."/>
            <person name="Kohara M."/>
            <person name="Matsumoto M."/>
            <person name="Matsuno A."/>
            <person name="Nakazaki N."/>
            <person name="Shimpo S."/>
            <person name="Takeuchi C."/>
            <person name="Yamada M."/>
            <person name="Tabata S."/>
        </authorList>
    </citation>
    <scope>NUCLEOTIDE SEQUENCE [LARGE SCALE GENOMIC DNA]</scope>
    <source>
        <strain evidence="2">ATCC 29082 / PCC 7421</strain>
    </source>
</reference>
<dbReference type="InterPro" id="IPR012347">
    <property type="entry name" value="Ferritin-like"/>
</dbReference>
<dbReference type="HOGENOM" id="CLU_975636_0_0_3"/>
<dbReference type="KEGG" id="gvi:gll2307"/>
<dbReference type="SUPFAM" id="SSF47240">
    <property type="entry name" value="Ferritin-like"/>
    <property type="match status" value="1"/>
</dbReference>
<dbReference type="EnsemblBacteria" id="BAC90248">
    <property type="protein sequence ID" value="BAC90248"/>
    <property type="gene ID" value="BAC90248"/>
</dbReference>
<evidence type="ECO:0000313" key="2">
    <source>
        <dbReference type="Proteomes" id="UP000000557"/>
    </source>
</evidence>
<accession>Q7NI76</accession>
<dbReference type="InterPro" id="IPR009078">
    <property type="entry name" value="Ferritin-like_SF"/>
</dbReference>
<keyword evidence="2" id="KW-1185">Reference proteome</keyword>
<dbReference type="PATRIC" id="fig|251221.4.peg.2342"/>
<protein>
    <submittedName>
        <fullName evidence="1">Gll2307 protein</fullName>
    </submittedName>
</protein>
<dbReference type="eggNOG" id="COG3396">
    <property type="taxonomic scope" value="Bacteria"/>
</dbReference>
<dbReference type="EMBL" id="BA000045">
    <property type="protein sequence ID" value="BAC90248.1"/>
    <property type="molecule type" value="Genomic_DNA"/>
</dbReference>
<organism evidence="1 2">
    <name type="scientific">Gloeobacter violaceus (strain ATCC 29082 / PCC 7421)</name>
    <dbReference type="NCBI Taxonomy" id="251221"/>
    <lineage>
        <taxon>Bacteria</taxon>
        <taxon>Bacillati</taxon>
        <taxon>Cyanobacteriota</taxon>
        <taxon>Cyanophyceae</taxon>
        <taxon>Gloeobacterales</taxon>
        <taxon>Gloeobacteraceae</taxon>
        <taxon>Gloeobacter</taxon>
    </lineage>
</organism>
<dbReference type="OrthoDB" id="421531at2"/>